<evidence type="ECO:0000313" key="5">
    <source>
        <dbReference type="Proteomes" id="UP000772434"/>
    </source>
</evidence>
<dbReference type="GO" id="GO:0003730">
    <property type="term" value="F:mRNA 3'-UTR binding"/>
    <property type="evidence" value="ECO:0007669"/>
    <property type="project" value="TreeGrafter"/>
</dbReference>
<accession>A0A9P5PNL0</accession>
<feature type="repeat" description="Pumilio" evidence="2">
    <location>
        <begin position="213"/>
        <end position="248"/>
    </location>
</feature>
<protein>
    <submittedName>
        <fullName evidence="4">Armadillo-type protein</fullName>
    </submittedName>
</protein>
<keyword evidence="1" id="KW-0677">Repeat</keyword>
<name>A0A9P5PNL0_9AGAR</name>
<keyword evidence="5" id="KW-1185">Reference proteome</keyword>
<dbReference type="PANTHER" id="PTHR12537:SF12">
    <property type="entry name" value="MATERNAL PROTEIN PUMILIO"/>
    <property type="match status" value="1"/>
</dbReference>
<dbReference type="GO" id="GO:0005737">
    <property type="term" value="C:cytoplasm"/>
    <property type="evidence" value="ECO:0007669"/>
    <property type="project" value="TreeGrafter"/>
</dbReference>
<dbReference type="SUPFAM" id="SSF48371">
    <property type="entry name" value="ARM repeat"/>
    <property type="match status" value="1"/>
</dbReference>
<feature type="domain" description="PUM-HD" evidence="3">
    <location>
        <begin position="13"/>
        <end position="353"/>
    </location>
</feature>
<feature type="repeat" description="Pumilio" evidence="2">
    <location>
        <begin position="70"/>
        <end position="105"/>
    </location>
</feature>
<dbReference type="AlphaFoldDB" id="A0A9P5PNL0"/>
<dbReference type="Gene3D" id="1.25.10.10">
    <property type="entry name" value="Leucine-rich Repeat Variant"/>
    <property type="match status" value="1"/>
</dbReference>
<feature type="repeat" description="Pumilio" evidence="2">
    <location>
        <begin position="34"/>
        <end position="69"/>
    </location>
</feature>
<proteinExistence type="predicted"/>
<reference evidence="4" key="1">
    <citation type="submission" date="2020-11" db="EMBL/GenBank/DDBJ databases">
        <authorList>
            <consortium name="DOE Joint Genome Institute"/>
            <person name="Ahrendt S."/>
            <person name="Riley R."/>
            <person name="Andreopoulos W."/>
            <person name="Labutti K."/>
            <person name="Pangilinan J."/>
            <person name="Ruiz-Duenas F.J."/>
            <person name="Barrasa J.M."/>
            <person name="Sanchez-Garcia M."/>
            <person name="Camarero S."/>
            <person name="Miyauchi S."/>
            <person name="Serrano A."/>
            <person name="Linde D."/>
            <person name="Babiker R."/>
            <person name="Drula E."/>
            <person name="Ayuso-Fernandez I."/>
            <person name="Pacheco R."/>
            <person name="Padilla G."/>
            <person name="Ferreira P."/>
            <person name="Barriuso J."/>
            <person name="Kellner H."/>
            <person name="Castanera R."/>
            <person name="Alfaro M."/>
            <person name="Ramirez L."/>
            <person name="Pisabarro A.G."/>
            <person name="Kuo A."/>
            <person name="Tritt A."/>
            <person name="Lipzen A."/>
            <person name="He G."/>
            <person name="Yan M."/>
            <person name="Ng V."/>
            <person name="Cullen D."/>
            <person name="Martin F."/>
            <person name="Rosso M.-N."/>
            <person name="Henrissat B."/>
            <person name="Hibbett D."/>
            <person name="Martinez A.T."/>
            <person name="Grigoriev I.V."/>
        </authorList>
    </citation>
    <scope>NUCLEOTIDE SEQUENCE</scope>
    <source>
        <strain evidence="4">AH 40177</strain>
    </source>
</reference>
<dbReference type="Proteomes" id="UP000772434">
    <property type="component" value="Unassembled WGS sequence"/>
</dbReference>
<dbReference type="OrthoDB" id="668540at2759"/>
<evidence type="ECO:0000259" key="3">
    <source>
        <dbReference type="PROSITE" id="PS50303"/>
    </source>
</evidence>
<dbReference type="GO" id="GO:0000288">
    <property type="term" value="P:nuclear-transcribed mRNA catabolic process, deadenylation-dependent decay"/>
    <property type="evidence" value="ECO:0007669"/>
    <property type="project" value="TreeGrafter"/>
</dbReference>
<evidence type="ECO:0000256" key="2">
    <source>
        <dbReference type="PROSITE-ProRule" id="PRU00317"/>
    </source>
</evidence>
<comment type="caution">
    <text evidence="4">The sequence shown here is derived from an EMBL/GenBank/DDBJ whole genome shotgun (WGS) entry which is preliminary data.</text>
</comment>
<dbReference type="PROSITE" id="PS50303">
    <property type="entry name" value="PUM_HD"/>
    <property type="match status" value="1"/>
</dbReference>
<dbReference type="PROSITE" id="PS50302">
    <property type="entry name" value="PUM"/>
    <property type="match status" value="5"/>
</dbReference>
<dbReference type="InterPro" id="IPR033133">
    <property type="entry name" value="PUM-HD"/>
</dbReference>
<gene>
    <name evidence="4" type="ORF">BDP27DRAFT_1227281</name>
</gene>
<organism evidence="4 5">
    <name type="scientific">Rhodocollybia butyracea</name>
    <dbReference type="NCBI Taxonomy" id="206335"/>
    <lineage>
        <taxon>Eukaryota</taxon>
        <taxon>Fungi</taxon>
        <taxon>Dikarya</taxon>
        <taxon>Basidiomycota</taxon>
        <taxon>Agaricomycotina</taxon>
        <taxon>Agaricomycetes</taxon>
        <taxon>Agaricomycetidae</taxon>
        <taxon>Agaricales</taxon>
        <taxon>Marasmiineae</taxon>
        <taxon>Omphalotaceae</taxon>
        <taxon>Rhodocollybia</taxon>
    </lineage>
</organism>
<dbReference type="PANTHER" id="PTHR12537">
    <property type="entry name" value="RNA BINDING PROTEIN PUMILIO-RELATED"/>
    <property type="match status" value="1"/>
</dbReference>
<evidence type="ECO:0000313" key="4">
    <source>
        <dbReference type="EMBL" id="KAF9066581.1"/>
    </source>
</evidence>
<dbReference type="InterPro" id="IPR011989">
    <property type="entry name" value="ARM-like"/>
</dbReference>
<sequence length="360" mass="41199">MVHQGVYENHDGFRRKILEDFKATRNSRNWELRDIAGHIVEFSSDQDGCQLVVKILISASGDDQQRVFDEIIPNVLQLIQDEAGSYVVKRLFQQGTQAQKTRLAAEMNGHILTLSKQQFGFRVVQKAIEHILPDQKAAIVRELEPNIIECIYHSNSNYVIQTIIEVVPPAQLGFVYSFRGIVYSMATDMFGSRVLQCALDRLPNVMIAPLAAELHSVAVRLMQDEFGNYVMQYLIKKGRPYDRKLLLNTLRGQLLQMAQDKYASNVCETALEFSDAETRRQLINEIISSKPNGVVVGQMIMHRFANYVLHSALKFADVNQRDILIFQIRHHLVSIQLHTSNPRQRAACYRRKQTASLFQL</sequence>
<dbReference type="SMART" id="SM00025">
    <property type="entry name" value="Pumilio"/>
    <property type="match status" value="8"/>
</dbReference>
<dbReference type="Pfam" id="PF00806">
    <property type="entry name" value="PUF"/>
    <property type="match status" value="8"/>
</dbReference>
<feature type="repeat" description="Pumilio" evidence="2">
    <location>
        <begin position="106"/>
        <end position="141"/>
    </location>
</feature>
<dbReference type="EMBL" id="JADNRY010000085">
    <property type="protein sequence ID" value="KAF9066581.1"/>
    <property type="molecule type" value="Genomic_DNA"/>
</dbReference>
<dbReference type="InterPro" id="IPR016024">
    <property type="entry name" value="ARM-type_fold"/>
</dbReference>
<feature type="repeat" description="Pumilio" evidence="2">
    <location>
        <begin position="249"/>
        <end position="284"/>
    </location>
</feature>
<dbReference type="InterPro" id="IPR001313">
    <property type="entry name" value="Pumilio_RNA-bd_rpt"/>
</dbReference>
<evidence type="ECO:0000256" key="1">
    <source>
        <dbReference type="ARBA" id="ARBA00022737"/>
    </source>
</evidence>